<organism evidence="1 2">
    <name type="scientific">Candidozyma auris</name>
    <name type="common">Yeast</name>
    <name type="synonym">Candida auris</name>
    <dbReference type="NCBI Taxonomy" id="498019"/>
    <lineage>
        <taxon>Eukaryota</taxon>
        <taxon>Fungi</taxon>
        <taxon>Dikarya</taxon>
        <taxon>Ascomycota</taxon>
        <taxon>Saccharomycotina</taxon>
        <taxon>Pichiomycetes</taxon>
        <taxon>Metschnikowiaceae</taxon>
        <taxon>Candidozyma</taxon>
    </lineage>
</organism>
<comment type="caution">
    <text evidence="1">The sequence shown here is derived from an EMBL/GenBank/DDBJ whole genome shotgun (WGS) entry which is preliminary data.</text>
</comment>
<accession>A0A0L0P7F5</accession>
<protein>
    <submittedName>
        <fullName evidence="1">Uncharacterized protein</fullName>
    </submittedName>
</protein>
<dbReference type="EMBL" id="LGST01000004">
    <property type="protein sequence ID" value="KNE02293.1"/>
    <property type="molecule type" value="Genomic_DNA"/>
</dbReference>
<dbReference type="VEuPathDB" id="FungiDB:QG37_00547"/>
<gene>
    <name evidence="1" type="ORF">QG37_00547</name>
</gene>
<sequence>MFFLNHECTIREMVPPPCLNPKDRDRFDQMASAILYAVQLKDRQISWKI</sequence>
<name>A0A0L0P7F5_CANAR</name>
<proteinExistence type="predicted"/>
<evidence type="ECO:0000313" key="2">
    <source>
        <dbReference type="Proteomes" id="UP000037122"/>
    </source>
</evidence>
<evidence type="ECO:0000313" key="1">
    <source>
        <dbReference type="EMBL" id="KNE02293.1"/>
    </source>
</evidence>
<reference evidence="2" key="1">
    <citation type="journal article" date="2015" name="BMC Genomics">
        <title>Draft genome of a commonly misdiagnosed multidrug resistant pathogen Candida auris.</title>
        <authorList>
            <person name="Chatterjee S."/>
            <person name="Alampalli S.V."/>
            <person name="Nageshan R.K."/>
            <person name="Chettiar S.T."/>
            <person name="Joshi S."/>
            <person name="Tatu U.S."/>
        </authorList>
    </citation>
    <scope>NUCLEOTIDE SEQUENCE [LARGE SCALE GENOMIC DNA]</scope>
    <source>
        <strain evidence="2">6684</strain>
    </source>
</reference>
<dbReference type="Proteomes" id="UP000037122">
    <property type="component" value="Unassembled WGS sequence"/>
</dbReference>
<dbReference type="AlphaFoldDB" id="A0A0L0P7F5"/>